<sequence length="237" mass="27911">MNATVFRSIFYYAESQPNFLQASIRVLHGEDPDEHEEHFEFSLDYFGVRKQCVNGNVVYLLVSKDVDWIRTGGHKGLHEDGKRLTFDCSQLVVSIQSYWQLELVSVGIKVSKFFLDCRYLNLTDNKKKTLDNFLEISTSYYDLVFPLDWRRSVSEDFISLKETHLSLDLLDEIIFQNVNNIEGDHDHANPPTIRKVMMILCLGYRKPIALYDNILRVLRPDYEWERFFKELCDFCGR</sequence>
<evidence type="ECO:0000313" key="2">
    <source>
        <dbReference type="Proteomes" id="UP001055879"/>
    </source>
</evidence>
<reference evidence="1 2" key="2">
    <citation type="journal article" date="2022" name="Mol. Ecol. Resour.">
        <title>The genomes of chicory, endive, great burdock and yacon provide insights into Asteraceae paleo-polyploidization history and plant inulin production.</title>
        <authorList>
            <person name="Fan W."/>
            <person name="Wang S."/>
            <person name="Wang H."/>
            <person name="Wang A."/>
            <person name="Jiang F."/>
            <person name="Liu H."/>
            <person name="Zhao H."/>
            <person name="Xu D."/>
            <person name="Zhang Y."/>
        </authorList>
    </citation>
    <scope>NUCLEOTIDE SEQUENCE [LARGE SCALE GENOMIC DNA]</scope>
    <source>
        <strain evidence="2">cv. Niubang</strain>
    </source>
</reference>
<organism evidence="1 2">
    <name type="scientific">Arctium lappa</name>
    <name type="common">Greater burdock</name>
    <name type="synonym">Lappa major</name>
    <dbReference type="NCBI Taxonomy" id="4217"/>
    <lineage>
        <taxon>Eukaryota</taxon>
        <taxon>Viridiplantae</taxon>
        <taxon>Streptophyta</taxon>
        <taxon>Embryophyta</taxon>
        <taxon>Tracheophyta</taxon>
        <taxon>Spermatophyta</taxon>
        <taxon>Magnoliopsida</taxon>
        <taxon>eudicotyledons</taxon>
        <taxon>Gunneridae</taxon>
        <taxon>Pentapetalae</taxon>
        <taxon>asterids</taxon>
        <taxon>campanulids</taxon>
        <taxon>Asterales</taxon>
        <taxon>Asteraceae</taxon>
        <taxon>Carduoideae</taxon>
        <taxon>Cardueae</taxon>
        <taxon>Arctiinae</taxon>
        <taxon>Arctium</taxon>
    </lineage>
</organism>
<accession>A0ACB9CJ93</accession>
<keyword evidence="2" id="KW-1185">Reference proteome</keyword>
<evidence type="ECO:0000313" key="1">
    <source>
        <dbReference type="EMBL" id="KAI3734202.1"/>
    </source>
</evidence>
<dbReference type="Proteomes" id="UP001055879">
    <property type="component" value="Linkage Group LG04"/>
</dbReference>
<gene>
    <name evidence="1" type="ORF">L6452_13666</name>
</gene>
<name>A0ACB9CJ93_ARCLA</name>
<protein>
    <submittedName>
        <fullName evidence="1">Uncharacterized protein</fullName>
    </submittedName>
</protein>
<proteinExistence type="predicted"/>
<dbReference type="EMBL" id="CM042050">
    <property type="protein sequence ID" value="KAI3734202.1"/>
    <property type="molecule type" value="Genomic_DNA"/>
</dbReference>
<comment type="caution">
    <text evidence="1">The sequence shown here is derived from an EMBL/GenBank/DDBJ whole genome shotgun (WGS) entry which is preliminary data.</text>
</comment>
<reference evidence="2" key="1">
    <citation type="journal article" date="2022" name="Mol. Ecol. Resour.">
        <title>The genomes of chicory, endive, great burdock and yacon provide insights into Asteraceae palaeo-polyploidization history and plant inulin production.</title>
        <authorList>
            <person name="Fan W."/>
            <person name="Wang S."/>
            <person name="Wang H."/>
            <person name="Wang A."/>
            <person name="Jiang F."/>
            <person name="Liu H."/>
            <person name="Zhao H."/>
            <person name="Xu D."/>
            <person name="Zhang Y."/>
        </authorList>
    </citation>
    <scope>NUCLEOTIDE SEQUENCE [LARGE SCALE GENOMIC DNA]</scope>
    <source>
        <strain evidence="2">cv. Niubang</strain>
    </source>
</reference>